<gene>
    <name evidence="3" type="ORF">QTO34_000954</name>
</gene>
<feature type="region of interest" description="Disordered" evidence="2">
    <location>
        <begin position="763"/>
        <end position="784"/>
    </location>
</feature>
<dbReference type="EMBL" id="JAULJE010000010">
    <property type="protein sequence ID" value="KAK1337853.1"/>
    <property type="molecule type" value="Genomic_DNA"/>
</dbReference>
<dbReference type="PROSITE" id="PS50082">
    <property type="entry name" value="WD_REPEATS_2"/>
    <property type="match status" value="2"/>
</dbReference>
<accession>A0AA40HV55</accession>
<feature type="region of interest" description="Disordered" evidence="2">
    <location>
        <begin position="812"/>
        <end position="884"/>
    </location>
</feature>
<dbReference type="SUPFAM" id="SSF50998">
    <property type="entry name" value="Quinoprotein alcohol dehydrogenase-like"/>
    <property type="match status" value="1"/>
</dbReference>
<evidence type="ECO:0008006" key="5">
    <source>
        <dbReference type="Google" id="ProtNLM"/>
    </source>
</evidence>
<feature type="region of interest" description="Disordered" evidence="2">
    <location>
        <begin position="448"/>
        <end position="476"/>
    </location>
</feature>
<feature type="compositionally biased region" description="Basic and acidic residues" evidence="2">
    <location>
        <begin position="909"/>
        <end position="921"/>
    </location>
</feature>
<dbReference type="InterPro" id="IPR015943">
    <property type="entry name" value="WD40/YVTN_repeat-like_dom_sf"/>
</dbReference>
<dbReference type="Gene3D" id="2.130.10.10">
    <property type="entry name" value="YVTN repeat-like/Quinoprotein amine dehydrogenase"/>
    <property type="match status" value="3"/>
</dbReference>
<evidence type="ECO:0000313" key="3">
    <source>
        <dbReference type="EMBL" id="KAK1337853.1"/>
    </source>
</evidence>
<dbReference type="SMART" id="SM00320">
    <property type="entry name" value="WD40"/>
    <property type="match status" value="8"/>
</dbReference>
<feature type="region of interest" description="Disordered" evidence="2">
    <location>
        <begin position="404"/>
        <end position="423"/>
    </location>
</feature>
<keyword evidence="4" id="KW-1185">Reference proteome</keyword>
<feature type="repeat" description="WD" evidence="1">
    <location>
        <begin position="158"/>
        <end position="200"/>
    </location>
</feature>
<dbReference type="PANTHER" id="PTHR44525:SF1">
    <property type="entry name" value="WD REPEAT-CONTAINING PROTEIN 27"/>
    <property type="match status" value="1"/>
</dbReference>
<name>A0AA40HV55_CNENI</name>
<evidence type="ECO:0000256" key="1">
    <source>
        <dbReference type="PROSITE-ProRule" id="PRU00221"/>
    </source>
</evidence>
<evidence type="ECO:0000256" key="2">
    <source>
        <dbReference type="SAM" id="MobiDB-lite"/>
    </source>
</evidence>
<dbReference type="Pfam" id="PF00400">
    <property type="entry name" value="WD40"/>
    <property type="match status" value="4"/>
</dbReference>
<dbReference type="InterPro" id="IPR011047">
    <property type="entry name" value="Quinoprotein_ADH-like_sf"/>
</dbReference>
<feature type="repeat" description="WD" evidence="1">
    <location>
        <begin position="528"/>
        <end position="569"/>
    </location>
</feature>
<feature type="compositionally biased region" description="Basic and acidic residues" evidence="2">
    <location>
        <begin position="871"/>
        <end position="884"/>
    </location>
</feature>
<feature type="compositionally biased region" description="Basic residues" evidence="2">
    <location>
        <begin position="450"/>
        <end position="464"/>
    </location>
</feature>
<protein>
    <recommendedName>
        <fullName evidence="5">WD repeat domain 27</fullName>
    </recommendedName>
</protein>
<dbReference type="AlphaFoldDB" id="A0AA40HV55"/>
<keyword evidence="1" id="KW-0853">WD repeat</keyword>
<proteinExistence type="predicted"/>
<dbReference type="PANTHER" id="PTHR44525">
    <property type="entry name" value="WD REPEAT-CONTAINING PROTEIN 27"/>
    <property type="match status" value="1"/>
</dbReference>
<feature type="compositionally biased region" description="Low complexity" evidence="2">
    <location>
        <begin position="823"/>
        <end position="840"/>
    </location>
</feature>
<organism evidence="3 4">
    <name type="scientific">Cnephaeus nilssonii</name>
    <name type="common">Northern bat</name>
    <name type="synonym">Eptesicus nilssonii</name>
    <dbReference type="NCBI Taxonomy" id="3371016"/>
    <lineage>
        <taxon>Eukaryota</taxon>
        <taxon>Metazoa</taxon>
        <taxon>Chordata</taxon>
        <taxon>Craniata</taxon>
        <taxon>Vertebrata</taxon>
        <taxon>Euteleostomi</taxon>
        <taxon>Mammalia</taxon>
        <taxon>Eutheria</taxon>
        <taxon>Laurasiatheria</taxon>
        <taxon>Chiroptera</taxon>
        <taxon>Yangochiroptera</taxon>
        <taxon>Vespertilionidae</taxon>
        <taxon>Cnephaeus</taxon>
    </lineage>
</organism>
<reference evidence="3" key="1">
    <citation type="submission" date="2023-06" db="EMBL/GenBank/DDBJ databases">
        <title>Reference genome for the Northern bat (Eptesicus nilssonii), a most northern bat species.</title>
        <authorList>
            <person name="Laine V.N."/>
            <person name="Pulliainen A.T."/>
            <person name="Lilley T.M."/>
        </authorList>
    </citation>
    <scope>NUCLEOTIDE SEQUENCE</scope>
    <source>
        <strain evidence="3">BLF_Eptnil</strain>
        <tissue evidence="3">Kidney</tissue>
    </source>
</reference>
<dbReference type="Proteomes" id="UP001177744">
    <property type="component" value="Unassembled WGS sequence"/>
</dbReference>
<comment type="caution">
    <text evidence="3">The sequence shown here is derived from an EMBL/GenBank/DDBJ whole genome shotgun (WGS) entry which is preliminary data.</text>
</comment>
<dbReference type="InterPro" id="IPR001680">
    <property type="entry name" value="WD40_rpt"/>
</dbReference>
<dbReference type="InterPro" id="IPR042411">
    <property type="entry name" value="WDR27"/>
</dbReference>
<evidence type="ECO:0000313" key="4">
    <source>
        <dbReference type="Proteomes" id="UP001177744"/>
    </source>
</evidence>
<sequence length="1045" mass="111281">MEEPRTFPTSDGRGGDIVTEKFRVESERTASHVQLACRAPHCAFPVDGTALCVRSSADPAQQLLILRGHHQPITAVAFGNMGHPLVVCSASQDHVMMWRLDECREKALQGTDPRGLVLGTRLGEVRCVRFSPDDQMAAVCAGKGSSCWTCSRTARAELEGHQGPVTAAEFCAWQAHVVVSGSEDRSFKVWDCRAGALMHSSAVLTASPVLSLFIDGESQQLVAGGAEGQLCIFSLVEGHHYRRVTRVDLRKETESFYASRPGERGLDRGDGVDVALPVLSLARCDLPPGLGPGRGWTGCVWVGSSTGLFILNLASFELEAALHYKDFQNLSIQVAGSCAVMSSRGKAFCLLASMFGNEIAGLEVDPAALVRSQQHPHLGTQLSVLPSSGVSPTSPLYFGAAEETRNKPAGRHQAAAQSAPRDQPLVFHSRIQSSGYTAAPHVTMFSPKTNVKRGCKRPSRRRSTHPCQECPSDRPAPTQLRRRLAVAQGPVAVRCVQFSGDGRRLACGLADHLALVFDAHLTGAPAVFSGHDGAVSALGWSHDARWLLSASLDGTVRVWSARSREPALCLTCSRSRCTARSSTTSIRSCSCPRAPSSSCSGTSWTPQRRAEKRSRCTRVFRLPTTGAAEITGLSAPNEFYSHLVLAASRSRTVEVFDLNAGRSAAVIQGVHSRPAHQICQNQGSPSTTQPPQAYNLFATTAVGDGRRFEGHPTRCFPCGIAFSPCGRFVACGAEDRHAYVYDVGSSTFSHRLPGHTDTVSGVAFSPSAPQVQSPGRGPLPQASPRVPCLSDVRFVLCETTCGWDCAQGDEPGKKSLGVSFPMRGPARGAAGPAALGAPRGRGSDVDPEPRAGAGHVQDQGGKGRSGTPARSWHDGERRLRENDSGCRSAERSAWSCVQVQREGSNGRRGNVEHHSESSEHVFHAAPLSLKCDSEKVIVRVLCEAEPRLLCGCSLAQAGPVCPRRARASSRGGGGGEEQSQPPRCQEQGRGEVGPGRPRAAEAQQLRLMPSPPLPSPPAAKEEPSPAPQGAPAQLSCGLGRQESPL</sequence>
<feature type="region of interest" description="Disordered" evidence="2">
    <location>
        <begin position="961"/>
        <end position="1045"/>
    </location>
</feature>
<dbReference type="PROSITE" id="PS50294">
    <property type="entry name" value="WD_REPEATS_REGION"/>
    <property type="match status" value="2"/>
</dbReference>
<feature type="region of interest" description="Disordered" evidence="2">
    <location>
        <begin position="898"/>
        <end position="921"/>
    </location>
</feature>